<dbReference type="PANTHER" id="PTHR19961:SF79">
    <property type="entry name" value="FIMBRIN-5"/>
    <property type="match status" value="1"/>
</dbReference>
<dbReference type="SUPFAM" id="SSF47576">
    <property type="entry name" value="Calponin-homology domain, CH-domain"/>
    <property type="match status" value="1"/>
</dbReference>
<keyword evidence="2" id="KW-0677">Repeat</keyword>
<comment type="subunit">
    <text evidence="1">Interacts with F-actin.</text>
</comment>
<dbReference type="Gene3D" id="1.10.418.10">
    <property type="entry name" value="Calponin-like domain"/>
    <property type="match status" value="1"/>
</dbReference>
<dbReference type="Pfam" id="PF00307">
    <property type="entry name" value="CH"/>
    <property type="match status" value="1"/>
</dbReference>
<proteinExistence type="predicted"/>
<evidence type="ECO:0000256" key="1">
    <source>
        <dbReference type="ARBA" id="ARBA00011385"/>
    </source>
</evidence>
<evidence type="ECO:0000313" key="5">
    <source>
        <dbReference type="EMBL" id="MED6149224.1"/>
    </source>
</evidence>
<dbReference type="Proteomes" id="UP001341840">
    <property type="component" value="Unassembled WGS sequence"/>
</dbReference>
<dbReference type="InterPro" id="IPR039959">
    <property type="entry name" value="Fimbrin/Plastin"/>
</dbReference>
<dbReference type="InterPro" id="IPR001715">
    <property type="entry name" value="CH_dom"/>
</dbReference>
<dbReference type="PANTHER" id="PTHR19961">
    <property type="entry name" value="FIMBRIN/PLASTIN"/>
    <property type="match status" value="1"/>
</dbReference>
<reference evidence="5 6" key="1">
    <citation type="journal article" date="2023" name="Plants (Basel)">
        <title>Bridging the Gap: Combining Genomics and Transcriptomics Approaches to Understand Stylosanthes scabra, an Orphan Legume from the Brazilian Caatinga.</title>
        <authorList>
            <person name="Ferreira-Neto J.R.C."/>
            <person name="da Silva M.D."/>
            <person name="Binneck E."/>
            <person name="de Melo N.F."/>
            <person name="da Silva R.H."/>
            <person name="de Melo A.L.T.M."/>
            <person name="Pandolfi V."/>
            <person name="Bustamante F.O."/>
            <person name="Brasileiro-Vidal A.C."/>
            <person name="Benko-Iseppon A.M."/>
        </authorList>
    </citation>
    <scope>NUCLEOTIDE SEQUENCE [LARGE SCALE GENOMIC DNA]</scope>
    <source>
        <tissue evidence="5">Leaves</tissue>
    </source>
</reference>
<evidence type="ECO:0000259" key="4">
    <source>
        <dbReference type="Pfam" id="PF00307"/>
    </source>
</evidence>
<evidence type="ECO:0000256" key="3">
    <source>
        <dbReference type="ARBA" id="ARBA00023203"/>
    </source>
</evidence>
<organism evidence="5 6">
    <name type="scientific">Stylosanthes scabra</name>
    <dbReference type="NCBI Taxonomy" id="79078"/>
    <lineage>
        <taxon>Eukaryota</taxon>
        <taxon>Viridiplantae</taxon>
        <taxon>Streptophyta</taxon>
        <taxon>Embryophyta</taxon>
        <taxon>Tracheophyta</taxon>
        <taxon>Spermatophyta</taxon>
        <taxon>Magnoliopsida</taxon>
        <taxon>eudicotyledons</taxon>
        <taxon>Gunneridae</taxon>
        <taxon>Pentapetalae</taxon>
        <taxon>rosids</taxon>
        <taxon>fabids</taxon>
        <taxon>Fabales</taxon>
        <taxon>Fabaceae</taxon>
        <taxon>Papilionoideae</taxon>
        <taxon>50 kb inversion clade</taxon>
        <taxon>dalbergioids sensu lato</taxon>
        <taxon>Dalbergieae</taxon>
        <taxon>Pterocarpus clade</taxon>
        <taxon>Stylosanthes</taxon>
    </lineage>
</organism>
<protein>
    <recommendedName>
        <fullName evidence="4">Calponin-homology (CH) domain-containing protein</fullName>
    </recommendedName>
</protein>
<accession>A0ABU6TLG2</accession>
<keyword evidence="3" id="KW-0009">Actin-binding</keyword>
<sequence>MTVFLQVSTVTVITKRSSSSSSHSNSSCGTSNSRQVYEAVSPIDLASDQLCDLAKDGVLLRKLINVVVPGTIDEQAINIKKVLNPWGRNENRTLALNLANAIRCIVFNIATSSTWSDFTNNQGRALKSSFFQIIIVYISMRRLAPIQMLADLNLKKTPQLLELFEDDKVDVEELISLLREKLFWVRVLDFHSLCLSLK</sequence>
<dbReference type="InterPro" id="IPR036872">
    <property type="entry name" value="CH_dom_sf"/>
</dbReference>
<keyword evidence="6" id="KW-1185">Reference proteome</keyword>
<gene>
    <name evidence="5" type="ORF">PIB30_060424</name>
</gene>
<name>A0ABU6TLG2_9FABA</name>
<evidence type="ECO:0000313" key="6">
    <source>
        <dbReference type="Proteomes" id="UP001341840"/>
    </source>
</evidence>
<dbReference type="EMBL" id="JASCZI010091155">
    <property type="protein sequence ID" value="MED6149224.1"/>
    <property type="molecule type" value="Genomic_DNA"/>
</dbReference>
<comment type="caution">
    <text evidence="5">The sequence shown here is derived from an EMBL/GenBank/DDBJ whole genome shotgun (WGS) entry which is preliminary data.</text>
</comment>
<evidence type="ECO:0000256" key="2">
    <source>
        <dbReference type="ARBA" id="ARBA00022737"/>
    </source>
</evidence>
<feature type="domain" description="Calponin-homology (CH)" evidence="4">
    <location>
        <begin position="54"/>
        <end position="112"/>
    </location>
</feature>